<dbReference type="Proteomes" id="UP000776983">
    <property type="component" value="Unassembled WGS sequence"/>
</dbReference>
<evidence type="ECO:0000256" key="9">
    <source>
        <dbReference type="ARBA" id="ARBA00022989"/>
    </source>
</evidence>
<feature type="transmembrane region" description="Helical" evidence="12">
    <location>
        <begin position="96"/>
        <end position="117"/>
    </location>
</feature>
<keyword evidence="14" id="KW-1185">Reference proteome</keyword>
<feature type="transmembrane region" description="Helical" evidence="12">
    <location>
        <begin position="129"/>
        <end position="153"/>
    </location>
</feature>
<dbReference type="Pfam" id="PF01654">
    <property type="entry name" value="Cyt_bd_oxida_I"/>
    <property type="match status" value="1"/>
</dbReference>
<keyword evidence="9 12" id="KW-1133">Transmembrane helix</keyword>
<comment type="caution">
    <text evidence="13">The sequence shown here is derived from an EMBL/GenBank/DDBJ whole genome shotgun (WGS) entry which is preliminary data.</text>
</comment>
<evidence type="ECO:0000313" key="13">
    <source>
        <dbReference type="EMBL" id="MCB5362490.1"/>
    </source>
</evidence>
<keyword evidence="5" id="KW-0349">Heme</keyword>
<dbReference type="PANTHER" id="PTHR30365:SF14">
    <property type="entry name" value="CYTOCHROME BD MENAQUINOL OXIDASE SUBUNIT I-RELATED"/>
    <property type="match status" value="1"/>
</dbReference>
<comment type="subcellular location">
    <subcellularLocation>
        <location evidence="1">Cell membrane</location>
        <topology evidence="1">Multi-pass membrane protein</topology>
    </subcellularLocation>
</comment>
<protein>
    <submittedName>
        <fullName evidence="13">Cytochrome ubiquinol oxidase subunit I</fullName>
    </submittedName>
</protein>
<keyword evidence="8" id="KW-0249">Electron transport</keyword>
<reference evidence="13 14" key="1">
    <citation type="submission" date="2020-07" db="EMBL/GenBank/DDBJ databases">
        <title>Pusillimonas sp. nov., isolated from poultry manure in Taiwan.</title>
        <authorList>
            <person name="Lin S.-Y."/>
            <person name="Tang Y.-S."/>
            <person name="Young C.-C."/>
        </authorList>
    </citation>
    <scope>NUCLEOTIDE SEQUENCE [LARGE SCALE GENOMIC DNA]</scope>
    <source>
        <strain evidence="13 14">CC-YST705</strain>
    </source>
</reference>
<feature type="transmembrane region" description="Helical" evidence="12">
    <location>
        <begin position="401"/>
        <end position="424"/>
    </location>
</feature>
<evidence type="ECO:0000256" key="4">
    <source>
        <dbReference type="ARBA" id="ARBA00022475"/>
    </source>
</evidence>
<sequence>MTNLPTWLAQLQFFTGLGFLLVFLLIELALAWVLFAFKLASHFAGRPEWVAAYRFWVRVFALSSVLVLAGIVPVILQFGSQWPGLMDKADVVVGPLLLLMMVIGVIFRSCFLGAMLFGQNKLSPWVHTCMVLMTALGITVTAWLGCVLLGWFLHPVGGEWVNGRYLVQSWPTLLRNTQAAWLFGLLLAMAALTAGGLMLGVVARQSLRHPVQIGELTGLRTGLVLGTAGWLLAVGLLAGYAMASASQLPARAAAIMGYWKNNTPAEWVVFAWPDANTQDNHAAWRVKGGEDWLARDEKGVLVGLERHSGMAPPVALVFWSARLTLLIVLVMGALISLAWWQLYKRKADLQAVPVRWRRTWAYAAYLGGTAALTGLACLLAGQMPYAVQGKVTLTEVAVPHSLFEVGFGLLLYCLVYGVLAAGFVRLLRHIAFYGVVPVTRHRGRA</sequence>
<keyword evidence="10" id="KW-0408">Iron</keyword>
<dbReference type="PANTHER" id="PTHR30365">
    <property type="entry name" value="CYTOCHROME D UBIQUINOL OXIDASE"/>
    <property type="match status" value="1"/>
</dbReference>
<dbReference type="EMBL" id="JACDXW010000001">
    <property type="protein sequence ID" value="MCB5362490.1"/>
    <property type="molecule type" value="Genomic_DNA"/>
</dbReference>
<evidence type="ECO:0000256" key="8">
    <source>
        <dbReference type="ARBA" id="ARBA00022982"/>
    </source>
</evidence>
<dbReference type="InterPro" id="IPR002585">
    <property type="entry name" value="Cyt-d_ubiquinol_oxidase_su_1"/>
</dbReference>
<evidence type="ECO:0000256" key="10">
    <source>
        <dbReference type="ARBA" id="ARBA00023004"/>
    </source>
</evidence>
<gene>
    <name evidence="13" type="ORF">H0484_01800</name>
</gene>
<keyword evidence="3" id="KW-0813">Transport</keyword>
<evidence type="ECO:0000256" key="12">
    <source>
        <dbReference type="SAM" id="Phobius"/>
    </source>
</evidence>
<feature type="transmembrane region" description="Helical" evidence="12">
    <location>
        <begin position="179"/>
        <end position="202"/>
    </location>
</feature>
<feature type="transmembrane region" description="Helical" evidence="12">
    <location>
        <begin position="360"/>
        <end position="381"/>
    </location>
</feature>
<feature type="transmembrane region" description="Helical" evidence="12">
    <location>
        <begin position="12"/>
        <end position="35"/>
    </location>
</feature>
<evidence type="ECO:0000256" key="6">
    <source>
        <dbReference type="ARBA" id="ARBA00022692"/>
    </source>
</evidence>
<feature type="transmembrane region" description="Helical" evidence="12">
    <location>
        <begin position="223"/>
        <end position="243"/>
    </location>
</feature>
<keyword evidence="4" id="KW-1003">Cell membrane</keyword>
<feature type="transmembrane region" description="Helical" evidence="12">
    <location>
        <begin position="55"/>
        <end position="76"/>
    </location>
</feature>
<evidence type="ECO:0000256" key="5">
    <source>
        <dbReference type="ARBA" id="ARBA00022617"/>
    </source>
</evidence>
<organism evidence="13 14">
    <name type="scientific">Mesopusillimonas faecipullorum</name>
    <dbReference type="NCBI Taxonomy" id="2755040"/>
    <lineage>
        <taxon>Bacteria</taxon>
        <taxon>Pseudomonadati</taxon>
        <taxon>Pseudomonadota</taxon>
        <taxon>Betaproteobacteria</taxon>
        <taxon>Burkholderiales</taxon>
        <taxon>Alcaligenaceae</taxon>
        <taxon>Mesopusillimonas</taxon>
    </lineage>
</organism>
<proteinExistence type="inferred from homology"/>
<keyword evidence="6 12" id="KW-0812">Transmembrane</keyword>
<keyword evidence="7" id="KW-0479">Metal-binding</keyword>
<evidence type="ECO:0000256" key="3">
    <source>
        <dbReference type="ARBA" id="ARBA00022448"/>
    </source>
</evidence>
<evidence type="ECO:0000256" key="1">
    <source>
        <dbReference type="ARBA" id="ARBA00004651"/>
    </source>
</evidence>
<comment type="similarity">
    <text evidence="2">Belongs to the cytochrome ubiquinol oxidase subunit 1 family.</text>
</comment>
<accession>A0ABS8C8Z1</accession>
<evidence type="ECO:0000313" key="14">
    <source>
        <dbReference type="Proteomes" id="UP000776983"/>
    </source>
</evidence>
<name>A0ABS8C8Z1_9BURK</name>
<dbReference type="RefSeq" id="WP_226952721.1">
    <property type="nucleotide sequence ID" value="NZ_JACDXW010000001.1"/>
</dbReference>
<feature type="transmembrane region" description="Helical" evidence="12">
    <location>
        <begin position="316"/>
        <end position="340"/>
    </location>
</feature>
<evidence type="ECO:0000256" key="7">
    <source>
        <dbReference type="ARBA" id="ARBA00022723"/>
    </source>
</evidence>
<evidence type="ECO:0000256" key="2">
    <source>
        <dbReference type="ARBA" id="ARBA00009819"/>
    </source>
</evidence>
<keyword evidence="11 12" id="KW-0472">Membrane</keyword>
<evidence type="ECO:0000256" key="11">
    <source>
        <dbReference type="ARBA" id="ARBA00023136"/>
    </source>
</evidence>